<reference evidence="2" key="1">
    <citation type="journal article" date="2020" name="Stud. Mycol.">
        <title>101 Dothideomycetes genomes: a test case for predicting lifestyles and emergence of pathogens.</title>
        <authorList>
            <person name="Haridas S."/>
            <person name="Albert R."/>
            <person name="Binder M."/>
            <person name="Bloem J."/>
            <person name="Labutti K."/>
            <person name="Salamov A."/>
            <person name="Andreopoulos B."/>
            <person name="Baker S."/>
            <person name="Barry K."/>
            <person name="Bills G."/>
            <person name="Bluhm B."/>
            <person name="Cannon C."/>
            <person name="Castanera R."/>
            <person name="Culley D."/>
            <person name="Daum C."/>
            <person name="Ezra D."/>
            <person name="Gonzalez J."/>
            <person name="Henrissat B."/>
            <person name="Kuo A."/>
            <person name="Liang C."/>
            <person name="Lipzen A."/>
            <person name="Lutzoni F."/>
            <person name="Magnuson J."/>
            <person name="Mondo S."/>
            <person name="Nolan M."/>
            <person name="Ohm R."/>
            <person name="Pangilinan J."/>
            <person name="Park H.-J."/>
            <person name="Ramirez L."/>
            <person name="Alfaro M."/>
            <person name="Sun H."/>
            <person name="Tritt A."/>
            <person name="Yoshinaga Y."/>
            <person name="Zwiers L.-H."/>
            <person name="Turgeon B."/>
            <person name="Goodwin S."/>
            <person name="Spatafora J."/>
            <person name="Crous P."/>
            <person name="Grigoriev I."/>
        </authorList>
    </citation>
    <scope>NUCLEOTIDE SEQUENCE</scope>
    <source>
        <strain evidence="2">CBS 675.92</strain>
    </source>
</reference>
<protein>
    <recommendedName>
        <fullName evidence="4">RRM domain-containing protein</fullName>
    </recommendedName>
</protein>
<dbReference type="Gene3D" id="3.30.70.330">
    <property type="match status" value="1"/>
</dbReference>
<feature type="region of interest" description="Disordered" evidence="1">
    <location>
        <begin position="1"/>
        <end position="22"/>
    </location>
</feature>
<name>A0A6A5UAZ8_9PLEO</name>
<evidence type="ECO:0008006" key="4">
    <source>
        <dbReference type="Google" id="ProtNLM"/>
    </source>
</evidence>
<dbReference type="InterPro" id="IPR035979">
    <property type="entry name" value="RBD_domain_sf"/>
</dbReference>
<dbReference type="Proteomes" id="UP000800035">
    <property type="component" value="Unassembled WGS sequence"/>
</dbReference>
<dbReference type="SUPFAM" id="SSF54928">
    <property type="entry name" value="RNA-binding domain, RBD"/>
    <property type="match status" value="1"/>
</dbReference>
<evidence type="ECO:0000256" key="1">
    <source>
        <dbReference type="SAM" id="MobiDB-lite"/>
    </source>
</evidence>
<dbReference type="GO" id="GO:0003676">
    <property type="term" value="F:nucleic acid binding"/>
    <property type="evidence" value="ECO:0007669"/>
    <property type="project" value="InterPro"/>
</dbReference>
<dbReference type="OrthoDB" id="1049195at2759"/>
<keyword evidence="3" id="KW-1185">Reference proteome</keyword>
<organism evidence="2 3">
    <name type="scientific">Byssothecium circinans</name>
    <dbReference type="NCBI Taxonomy" id="147558"/>
    <lineage>
        <taxon>Eukaryota</taxon>
        <taxon>Fungi</taxon>
        <taxon>Dikarya</taxon>
        <taxon>Ascomycota</taxon>
        <taxon>Pezizomycotina</taxon>
        <taxon>Dothideomycetes</taxon>
        <taxon>Pleosporomycetidae</taxon>
        <taxon>Pleosporales</taxon>
        <taxon>Massarineae</taxon>
        <taxon>Massarinaceae</taxon>
        <taxon>Byssothecium</taxon>
    </lineage>
</organism>
<gene>
    <name evidence="2" type="ORF">CC80DRAFT_588696</name>
</gene>
<evidence type="ECO:0000313" key="2">
    <source>
        <dbReference type="EMBL" id="KAF1962081.1"/>
    </source>
</evidence>
<sequence>MAEEQPSLRSKKSKRSLRSLKSLHSSKQGVMNTFLRTNRSPTPKIPPHLQIQPPSTLGLFPNATAGAFIPSPSPHRIAVELSNFPPNFVKADIVHLFKDFHILEEFALPKTTRFAYPFRATIYLGCPEQARRAVMMLDGTVCGGRKISVTLKESEVRKRAQEIDHLADGLKFAIINTARTYFPHLRPAILEVREFAKDNENYAFLQARHPVTLTESTLEEHIMHSQNMAAWVFVAGGMAELDMEKNKETYDVRLEALKDLALELEKQGVMRSAWTKWDGRLVLDQSVQPVEQKEEVVRAPTPFERVFGIGKVKSQPSRGPSRAA</sequence>
<accession>A0A6A5UAZ8</accession>
<dbReference type="CDD" id="cd00590">
    <property type="entry name" value="RRM_SF"/>
    <property type="match status" value="1"/>
</dbReference>
<proteinExistence type="predicted"/>
<dbReference type="AlphaFoldDB" id="A0A6A5UAZ8"/>
<feature type="compositionally biased region" description="Basic residues" evidence="1">
    <location>
        <begin position="9"/>
        <end position="18"/>
    </location>
</feature>
<dbReference type="InterPro" id="IPR012677">
    <property type="entry name" value="Nucleotide-bd_a/b_plait_sf"/>
</dbReference>
<evidence type="ECO:0000313" key="3">
    <source>
        <dbReference type="Proteomes" id="UP000800035"/>
    </source>
</evidence>
<feature type="non-terminal residue" evidence="2">
    <location>
        <position position="1"/>
    </location>
</feature>
<dbReference type="EMBL" id="ML976979">
    <property type="protein sequence ID" value="KAF1962081.1"/>
    <property type="molecule type" value="Genomic_DNA"/>
</dbReference>